<evidence type="ECO:0000313" key="3">
    <source>
        <dbReference type="Proteomes" id="UP000614469"/>
    </source>
</evidence>
<gene>
    <name evidence="2" type="ORF">H8E29_08825</name>
</gene>
<evidence type="ECO:0000256" key="1">
    <source>
        <dbReference type="SAM" id="MobiDB-lite"/>
    </source>
</evidence>
<proteinExistence type="predicted"/>
<protein>
    <submittedName>
        <fullName evidence="2">Uncharacterized protein</fullName>
    </submittedName>
</protein>
<feature type="compositionally biased region" description="Polar residues" evidence="1">
    <location>
        <begin position="1"/>
        <end position="20"/>
    </location>
</feature>
<name>A0A8J6TF46_9CHLR</name>
<sequence length="70" mass="7723">MDGAQTQVEQSFTLNSQQEQEMGEAKEATKERDAAIEAVSAWLSDFKTVARIAVEDKPQFLQALYISVGS</sequence>
<organism evidence="2 3">
    <name type="scientific">Candidatus Desulfolinea nitratireducens</name>
    <dbReference type="NCBI Taxonomy" id="2841698"/>
    <lineage>
        <taxon>Bacteria</taxon>
        <taxon>Bacillati</taxon>
        <taxon>Chloroflexota</taxon>
        <taxon>Anaerolineae</taxon>
        <taxon>Anaerolineales</taxon>
        <taxon>Anaerolineales incertae sedis</taxon>
        <taxon>Candidatus Desulfolinea</taxon>
    </lineage>
</organism>
<dbReference type="Proteomes" id="UP000614469">
    <property type="component" value="Unassembled WGS sequence"/>
</dbReference>
<dbReference type="EMBL" id="JACNJN010000104">
    <property type="protein sequence ID" value="MBC8335353.1"/>
    <property type="molecule type" value="Genomic_DNA"/>
</dbReference>
<accession>A0A8J6TF46</accession>
<comment type="caution">
    <text evidence="2">The sequence shown here is derived from an EMBL/GenBank/DDBJ whole genome shotgun (WGS) entry which is preliminary data.</text>
</comment>
<feature type="region of interest" description="Disordered" evidence="1">
    <location>
        <begin position="1"/>
        <end position="31"/>
    </location>
</feature>
<reference evidence="2 3" key="1">
    <citation type="submission" date="2020-08" db="EMBL/GenBank/DDBJ databases">
        <title>Bridging the membrane lipid divide: bacteria of the FCB group superphylum have the potential to synthesize archaeal ether lipids.</title>
        <authorList>
            <person name="Villanueva L."/>
            <person name="Von Meijenfeldt F.A.B."/>
            <person name="Westbye A.B."/>
            <person name="Yadav S."/>
            <person name="Hopmans E.C."/>
            <person name="Dutilh B.E."/>
            <person name="Sinninghe Damste J.S."/>
        </authorList>
    </citation>
    <scope>NUCLEOTIDE SEQUENCE [LARGE SCALE GENOMIC DNA]</scope>
    <source>
        <strain evidence="2">NIOZ-UU36</strain>
    </source>
</reference>
<evidence type="ECO:0000313" key="2">
    <source>
        <dbReference type="EMBL" id="MBC8335353.1"/>
    </source>
</evidence>
<dbReference type="AlphaFoldDB" id="A0A8J6TF46"/>